<feature type="domain" description="HTH tetR-type" evidence="3">
    <location>
        <begin position="5"/>
        <end position="65"/>
    </location>
</feature>
<name>A0A4R5A4G1_9ACTN</name>
<dbReference type="RefSeq" id="WP_132203712.1">
    <property type="nucleotide sequence ID" value="NZ_SMKY01000299.1"/>
</dbReference>
<dbReference type="InterPro" id="IPR001647">
    <property type="entry name" value="HTH_TetR"/>
</dbReference>
<dbReference type="EMBL" id="SMKY01000299">
    <property type="protein sequence ID" value="TDD66868.1"/>
    <property type="molecule type" value="Genomic_DNA"/>
</dbReference>
<evidence type="ECO:0000313" key="4">
    <source>
        <dbReference type="EMBL" id="TDD66868.1"/>
    </source>
</evidence>
<dbReference type="Pfam" id="PF00440">
    <property type="entry name" value="TetR_N"/>
    <property type="match status" value="1"/>
</dbReference>
<evidence type="ECO:0000313" key="5">
    <source>
        <dbReference type="Proteomes" id="UP000295578"/>
    </source>
</evidence>
<keyword evidence="5" id="KW-1185">Reference proteome</keyword>
<comment type="caution">
    <text evidence="4">The sequence shown here is derived from an EMBL/GenBank/DDBJ whole genome shotgun (WGS) entry which is preliminary data.</text>
</comment>
<organism evidence="4 5">
    <name type="scientific">Actinomadura darangshiensis</name>
    <dbReference type="NCBI Taxonomy" id="705336"/>
    <lineage>
        <taxon>Bacteria</taxon>
        <taxon>Bacillati</taxon>
        <taxon>Actinomycetota</taxon>
        <taxon>Actinomycetes</taxon>
        <taxon>Streptosporangiales</taxon>
        <taxon>Thermomonosporaceae</taxon>
        <taxon>Actinomadura</taxon>
    </lineage>
</organism>
<dbReference type="PROSITE" id="PS50977">
    <property type="entry name" value="HTH_TETR_2"/>
    <property type="match status" value="1"/>
</dbReference>
<proteinExistence type="predicted"/>
<dbReference type="PRINTS" id="PR00455">
    <property type="entry name" value="HTHTETR"/>
</dbReference>
<evidence type="ECO:0000259" key="3">
    <source>
        <dbReference type="PROSITE" id="PS50977"/>
    </source>
</evidence>
<dbReference type="GO" id="GO:0003700">
    <property type="term" value="F:DNA-binding transcription factor activity"/>
    <property type="evidence" value="ECO:0007669"/>
    <property type="project" value="TreeGrafter"/>
</dbReference>
<sequence length="193" mass="20974">MSRVRLAPQDWTRAALRALAEGGVGAVRVDALARDLGVTRGSFYWHFADRDALLKAALEQWERSTAGIIGDLGDVGDPAERLVRLVRGAFGGESVPGLQPALMAHADHPVVMPVLRRVTAQRVDYISAIYRELRLAPDAARRRAVIGYATYLGWLDLRRGPDDIVPEVTPGQASPAVIDDIVAMFLADVPATR</sequence>
<dbReference type="PANTHER" id="PTHR30055">
    <property type="entry name" value="HTH-TYPE TRANSCRIPTIONAL REGULATOR RUTR"/>
    <property type="match status" value="1"/>
</dbReference>
<gene>
    <name evidence="4" type="ORF">E1293_38655</name>
</gene>
<dbReference type="OrthoDB" id="3218408at2"/>
<dbReference type="InterPro" id="IPR009057">
    <property type="entry name" value="Homeodomain-like_sf"/>
</dbReference>
<dbReference type="Proteomes" id="UP000295578">
    <property type="component" value="Unassembled WGS sequence"/>
</dbReference>
<dbReference type="PANTHER" id="PTHR30055:SF239">
    <property type="entry name" value="TRANSCRIPTIONAL REGULATORY PROTEIN"/>
    <property type="match status" value="1"/>
</dbReference>
<evidence type="ECO:0000256" key="1">
    <source>
        <dbReference type="ARBA" id="ARBA00023125"/>
    </source>
</evidence>
<accession>A0A4R5A4G1</accession>
<evidence type="ECO:0000256" key="2">
    <source>
        <dbReference type="PROSITE-ProRule" id="PRU00335"/>
    </source>
</evidence>
<protein>
    <submittedName>
        <fullName evidence="4">TetR/AcrR family transcriptional regulator</fullName>
    </submittedName>
</protein>
<dbReference type="InterPro" id="IPR050109">
    <property type="entry name" value="HTH-type_TetR-like_transc_reg"/>
</dbReference>
<feature type="DNA-binding region" description="H-T-H motif" evidence="2">
    <location>
        <begin position="28"/>
        <end position="47"/>
    </location>
</feature>
<dbReference type="AlphaFoldDB" id="A0A4R5A4G1"/>
<dbReference type="GO" id="GO:0000976">
    <property type="term" value="F:transcription cis-regulatory region binding"/>
    <property type="evidence" value="ECO:0007669"/>
    <property type="project" value="TreeGrafter"/>
</dbReference>
<keyword evidence="1 2" id="KW-0238">DNA-binding</keyword>
<reference evidence="4 5" key="1">
    <citation type="submission" date="2019-03" db="EMBL/GenBank/DDBJ databases">
        <title>Draft genome sequences of novel Actinobacteria.</title>
        <authorList>
            <person name="Sahin N."/>
            <person name="Ay H."/>
            <person name="Saygin H."/>
        </authorList>
    </citation>
    <scope>NUCLEOTIDE SEQUENCE [LARGE SCALE GENOMIC DNA]</scope>
    <source>
        <strain evidence="4 5">DSM 45941</strain>
    </source>
</reference>
<dbReference type="Gene3D" id="1.10.357.10">
    <property type="entry name" value="Tetracycline Repressor, domain 2"/>
    <property type="match status" value="1"/>
</dbReference>
<dbReference type="SUPFAM" id="SSF46689">
    <property type="entry name" value="Homeodomain-like"/>
    <property type="match status" value="1"/>
</dbReference>